<dbReference type="RefSeq" id="WP_197014161.1">
    <property type="nucleotide sequence ID" value="NZ_BAABES010000002.1"/>
</dbReference>
<evidence type="ECO:0000313" key="1">
    <source>
        <dbReference type="EMBL" id="MBG6091902.1"/>
    </source>
</evidence>
<protein>
    <submittedName>
        <fullName evidence="1">Uncharacterized protein</fullName>
    </submittedName>
</protein>
<sequence length="76" mass="8428">MDEGIGGTMPGVLAMPFRAPTWDEERAAIRYLHAEYGVIAWYGRATRRWWAAAGGQLVDAATFEELRGRLGGMVSR</sequence>
<dbReference type="AlphaFoldDB" id="A0A931DQ02"/>
<comment type="caution">
    <text evidence="1">The sequence shown here is derived from an EMBL/GenBank/DDBJ whole genome shotgun (WGS) entry which is preliminary data.</text>
</comment>
<reference evidence="1" key="1">
    <citation type="submission" date="2020-11" db="EMBL/GenBank/DDBJ databases">
        <title>Sequencing the genomes of 1000 actinobacteria strains.</title>
        <authorList>
            <person name="Klenk H.-P."/>
        </authorList>
    </citation>
    <scope>NUCLEOTIDE SEQUENCE</scope>
    <source>
        <strain evidence="1">DSM 43175</strain>
    </source>
</reference>
<proteinExistence type="predicted"/>
<keyword evidence="2" id="KW-1185">Reference proteome</keyword>
<organism evidence="1 2">
    <name type="scientific">Actinomadura viridis</name>
    <dbReference type="NCBI Taxonomy" id="58110"/>
    <lineage>
        <taxon>Bacteria</taxon>
        <taxon>Bacillati</taxon>
        <taxon>Actinomycetota</taxon>
        <taxon>Actinomycetes</taxon>
        <taxon>Streptosporangiales</taxon>
        <taxon>Thermomonosporaceae</taxon>
        <taxon>Actinomadura</taxon>
    </lineage>
</organism>
<name>A0A931DQ02_9ACTN</name>
<evidence type="ECO:0000313" key="2">
    <source>
        <dbReference type="Proteomes" id="UP000614047"/>
    </source>
</evidence>
<dbReference type="EMBL" id="JADOUA010000001">
    <property type="protein sequence ID" value="MBG6091902.1"/>
    <property type="molecule type" value="Genomic_DNA"/>
</dbReference>
<accession>A0A931DQ02</accession>
<dbReference type="Proteomes" id="UP000614047">
    <property type="component" value="Unassembled WGS sequence"/>
</dbReference>
<gene>
    <name evidence="1" type="ORF">IW256_006015</name>
</gene>